<dbReference type="Proteomes" id="UP000807353">
    <property type="component" value="Unassembled WGS sequence"/>
</dbReference>
<keyword evidence="2" id="KW-1185">Reference proteome</keyword>
<sequence>MIISPPRSPSQHLHASLLSMSPQPSVPLPQGLLKSTPILSPWGPSLLALWVVQFLLSLSP</sequence>
<gene>
    <name evidence="1" type="ORF">BDZ94DRAFT_1251932</name>
</gene>
<dbReference type="AlphaFoldDB" id="A0A9P5YEZ9"/>
<dbReference type="EMBL" id="MU150242">
    <property type="protein sequence ID" value="KAF9466430.1"/>
    <property type="molecule type" value="Genomic_DNA"/>
</dbReference>
<organism evidence="1 2">
    <name type="scientific">Collybia nuda</name>
    <dbReference type="NCBI Taxonomy" id="64659"/>
    <lineage>
        <taxon>Eukaryota</taxon>
        <taxon>Fungi</taxon>
        <taxon>Dikarya</taxon>
        <taxon>Basidiomycota</taxon>
        <taxon>Agaricomycotina</taxon>
        <taxon>Agaricomycetes</taxon>
        <taxon>Agaricomycetidae</taxon>
        <taxon>Agaricales</taxon>
        <taxon>Tricholomatineae</taxon>
        <taxon>Clitocybaceae</taxon>
        <taxon>Collybia</taxon>
    </lineage>
</organism>
<accession>A0A9P5YEZ9</accession>
<evidence type="ECO:0000313" key="2">
    <source>
        <dbReference type="Proteomes" id="UP000807353"/>
    </source>
</evidence>
<reference evidence="1" key="1">
    <citation type="submission" date="2020-11" db="EMBL/GenBank/DDBJ databases">
        <authorList>
            <consortium name="DOE Joint Genome Institute"/>
            <person name="Ahrendt S."/>
            <person name="Riley R."/>
            <person name="Andreopoulos W."/>
            <person name="Labutti K."/>
            <person name="Pangilinan J."/>
            <person name="Ruiz-Duenas F.J."/>
            <person name="Barrasa J.M."/>
            <person name="Sanchez-Garcia M."/>
            <person name="Camarero S."/>
            <person name="Miyauchi S."/>
            <person name="Serrano A."/>
            <person name="Linde D."/>
            <person name="Babiker R."/>
            <person name="Drula E."/>
            <person name="Ayuso-Fernandez I."/>
            <person name="Pacheco R."/>
            <person name="Padilla G."/>
            <person name="Ferreira P."/>
            <person name="Barriuso J."/>
            <person name="Kellner H."/>
            <person name="Castanera R."/>
            <person name="Alfaro M."/>
            <person name="Ramirez L."/>
            <person name="Pisabarro A.G."/>
            <person name="Kuo A."/>
            <person name="Tritt A."/>
            <person name="Lipzen A."/>
            <person name="He G."/>
            <person name="Yan M."/>
            <person name="Ng V."/>
            <person name="Cullen D."/>
            <person name="Martin F."/>
            <person name="Rosso M.-N."/>
            <person name="Henrissat B."/>
            <person name="Hibbett D."/>
            <person name="Martinez A.T."/>
            <person name="Grigoriev I.V."/>
        </authorList>
    </citation>
    <scope>NUCLEOTIDE SEQUENCE</scope>
    <source>
        <strain evidence="1">CBS 247.69</strain>
    </source>
</reference>
<name>A0A9P5YEZ9_9AGAR</name>
<proteinExistence type="predicted"/>
<evidence type="ECO:0000313" key="1">
    <source>
        <dbReference type="EMBL" id="KAF9466430.1"/>
    </source>
</evidence>
<comment type="caution">
    <text evidence="1">The sequence shown here is derived from an EMBL/GenBank/DDBJ whole genome shotgun (WGS) entry which is preliminary data.</text>
</comment>
<protein>
    <submittedName>
        <fullName evidence="1">Uncharacterized protein</fullName>
    </submittedName>
</protein>